<evidence type="ECO:0000313" key="3">
    <source>
        <dbReference type="Proteomes" id="UP001183648"/>
    </source>
</evidence>
<comment type="caution">
    <text evidence="2">The sequence shown here is derived from an EMBL/GenBank/DDBJ whole genome shotgun (WGS) entry which is preliminary data.</text>
</comment>
<dbReference type="Proteomes" id="UP001183648">
    <property type="component" value="Unassembled WGS sequence"/>
</dbReference>
<keyword evidence="3" id="KW-1185">Reference proteome</keyword>
<keyword evidence="2" id="KW-0687">Ribonucleoprotein</keyword>
<feature type="domain" description="Large ribosomal subunit protein bL12 C-terminal" evidence="1">
    <location>
        <begin position="45"/>
        <end position="106"/>
    </location>
</feature>
<dbReference type="InterPro" id="IPR014719">
    <property type="entry name" value="Ribosomal_bL12_C/ClpS-like"/>
</dbReference>
<proteinExistence type="predicted"/>
<dbReference type="Gene3D" id="3.30.1390.10">
    <property type="match status" value="1"/>
</dbReference>
<keyword evidence="2" id="KW-0689">Ribosomal protein</keyword>
<protein>
    <submittedName>
        <fullName evidence="2">Ribosomal protein L7/L12</fullName>
    </submittedName>
</protein>
<dbReference type="EMBL" id="JAVDYG010000001">
    <property type="protein sequence ID" value="MDR7361578.1"/>
    <property type="molecule type" value="Genomic_DNA"/>
</dbReference>
<dbReference type="GO" id="GO:0005840">
    <property type="term" value="C:ribosome"/>
    <property type="evidence" value="ECO:0007669"/>
    <property type="project" value="UniProtKB-KW"/>
</dbReference>
<accession>A0ABU2BSG7</accession>
<reference evidence="2 3" key="1">
    <citation type="submission" date="2023-07" db="EMBL/GenBank/DDBJ databases">
        <title>Sequencing the genomes of 1000 actinobacteria strains.</title>
        <authorList>
            <person name="Klenk H.-P."/>
        </authorList>
    </citation>
    <scope>NUCLEOTIDE SEQUENCE [LARGE SCALE GENOMIC DNA]</scope>
    <source>
        <strain evidence="2 3">DSM 19426</strain>
    </source>
</reference>
<organism evidence="2 3">
    <name type="scientific">Nocardioides marmoribigeumensis</name>
    <dbReference type="NCBI Taxonomy" id="433649"/>
    <lineage>
        <taxon>Bacteria</taxon>
        <taxon>Bacillati</taxon>
        <taxon>Actinomycetota</taxon>
        <taxon>Actinomycetes</taxon>
        <taxon>Propionibacteriales</taxon>
        <taxon>Nocardioidaceae</taxon>
        <taxon>Nocardioides</taxon>
    </lineage>
</organism>
<dbReference type="InterPro" id="IPR013823">
    <property type="entry name" value="Ribosomal_bL12_C"/>
</dbReference>
<dbReference type="RefSeq" id="WP_310299724.1">
    <property type="nucleotide sequence ID" value="NZ_BAAAPS010000007.1"/>
</dbReference>
<dbReference type="SUPFAM" id="SSF54736">
    <property type="entry name" value="ClpS-like"/>
    <property type="match status" value="1"/>
</dbReference>
<evidence type="ECO:0000313" key="2">
    <source>
        <dbReference type="EMBL" id="MDR7361578.1"/>
    </source>
</evidence>
<gene>
    <name evidence="2" type="ORF">J2S63_001131</name>
</gene>
<sequence length="111" mass="11804">MLVWVIVVLLLAAGLVTLAHARTSRGTGPQRHVPPEYAEPGRCVVVLGSPGPRPAETLATVRETTGVGLRQARDWLAAAPCAIAGGLSRESADRLRERLERTGASAWVRDS</sequence>
<dbReference type="Pfam" id="PF00542">
    <property type="entry name" value="Ribosomal_L12"/>
    <property type="match status" value="1"/>
</dbReference>
<evidence type="ECO:0000259" key="1">
    <source>
        <dbReference type="Pfam" id="PF00542"/>
    </source>
</evidence>
<name>A0ABU2BSG7_9ACTN</name>